<keyword evidence="2" id="KW-1185">Reference proteome</keyword>
<organism evidence="1 2">
    <name type="scientific">Dioscorea alata</name>
    <name type="common">Purple yam</name>
    <dbReference type="NCBI Taxonomy" id="55571"/>
    <lineage>
        <taxon>Eukaryota</taxon>
        <taxon>Viridiplantae</taxon>
        <taxon>Streptophyta</taxon>
        <taxon>Embryophyta</taxon>
        <taxon>Tracheophyta</taxon>
        <taxon>Spermatophyta</taxon>
        <taxon>Magnoliopsida</taxon>
        <taxon>Liliopsida</taxon>
        <taxon>Dioscoreales</taxon>
        <taxon>Dioscoreaceae</taxon>
        <taxon>Dioscorea</taxon>
    </lineage>
</organism>
<gene>
    <name evidence="1" type="ORF">IHE45_15G098500</name>
</gene>
<accession>A0ACB7UNB4</accession>
<keyword evidence="1" id="KW-0808">Transferase</keyword>
<keyword evidence="1" id="KW-0723">Serine/threonine-protein kinase</keyword>
<evidence type="ECO:0000313" key="1">
    <source>
        <dbReference type="EMBL" id="KAH7661958.1"/>
    </source>
</evidence>
<dbReference type="Proteomes" id="UP000827976">
    <property type="component" value="Chromosome 15"/>
</dbReference>
<evidence type="ECO:0000313" key="2">
    <source>
        <dbReference type="Proteomes" id="UP000827976"/>
    </source>
</evidence>
<protein>
    <submittedName>
        <fullName evidence="1">Non-specific serine/threonine protein kinase protein</fullName>
        <ecNumber evidence="1">2.7.11.1</ecNumber>
    </submittedName>
</protein>
<name>A0ACB7UNB4_DIOAL</name>
<dbReference type="EMBL" id="CM037025">
    <property type="protein sequence ID" value="KAH7661958.1"/>
    <property type="molecule type" value="Genomic_DNA"/>
</dbReference>
<proteinExistence type="predicted"/>
<reference evidence="2" key="1">
    <citation type="journal article" date="2022" name="Nat. Commun.">
        <title>Chromosome evolution and the genetic basis of agronomically important traits in greater yam.</title>
        <authorList>
            <person name="Bredeson J.V."/>
            <person name="Lyons J.B."/>
            <person name="Oniyinde I.O."/>
            <person name="Okereke N.R."/>
            <person name="Kolade O."/>
            <person name="Nnabue I."/>
            <person name="Nwadili C.O."/>
            <person name="Hribova E."/>
            <person name="Parker M."/>
            <person name="Nwogha J."/>
            <person name="Shu S."/>
            <person name="Carlson J."/>
            <person name="Kariba R."/>
            <person name="Muthemba S."/>
            <person name="Knop K."/>
            <person name="Barton G.J."/>
            <person name="Sherwood A.V."/>
            <person name="Lopez-Montes A."/>
            <person name="Asiedu R."/>
            <person name="Jamnadass R."/>
            <person name="Muchugi A."/>
            <person name="Goodstein D."/>
            <person name="Egesi C.N."/>
            <person name="Featherston J."/>
            <person name="Asfaw A."/>
            <person name="Simpson G.G."/>
            <person name="Dolezel J."/>
            <person name="Hendre P.S."/>
            <person name="Van Deynze A."/>
            <person name="Kumar P.L."/>
            <person name="Obidiegwu J.E."/>
            <person name="Bhattacharjee R."/>
            <person name="Rokhsar D.S."/>
        </authorList>
    </citation>
    <scope>NUCLEOTIDE SEQUENCE [LARGE SCALE GENOMIC DNA]</scope>
    <source>
        <strain evidence="2">cv. TDa95/00328</strain>
    </source>
</reference>
<comment type="caution">
    <text evidence="1">The sequence shown here is derived from an EMBL/GenBank/DDBJ whole genome shotgun (WGS) entry which is preliminary data.</text>
</comment>
<dbReference type="EC" id="2.7.11.1" evidence="1"/>
<sequence>MFIAICLYVLRRKGFSLIVCGATACGAVADKLVSGFKIRIFQVYKFDELKAATNCFSDENRLGQGGFGSVCKGVLHGEQIAVKKLSAECLNKEQGMRAIRSEVESLAMAKHRNLVELFGFASHGNEQLLVYEYLENKSLDMFLFNLFNRRLLPWQTRYNIIDGVARGLAYIHFGLSTPIIHRDLKASNVLLDGNMNPKISDFGLARIMGDDQTHAYTCDKAGTRGYMAPEYISSNLYSGKSDVFSFGVLILEIVSGKKNNSYYFICDKGLPDLQSYAKKVGNEGTLLELIDEDLNQNYNEQQAMKCVKIGLHCIEENPADRPTMKDVLCMLDNE</sequence>
<keyword evidence="1" id="KW-0418">Kinase</keyword>